<feature type="compositionally biased region" description="Basic and acidic residues" evidence="2">
    <location>
        <begin position="389"/>
        <end position="399"/>
    </location>
</feature>
<evidence type="ECO:0000313" key="5">
    <source>
        <dbReference type="Proteomes" id="UP000639338"/>
    </source>
</evidence>
<feature type="compositionally biased region" description="Acidic residues" evidence="2">
    <location>
        <begin position="183"/>
        <end position="211"/>
    </location>
</feature>
<feature type="compositionally biased region" description="Basic and acidic residues" evidence="2">
    <location>
        <begin position="285"/>
        <end position="297"/>
    </location>
</feature>
<evidence type="ECO:0000256" key="2">
    <source>
        <dbReference type="SAM" id="MobiDB-lite"/>
    </source>
</evidence>
<feature type="compositionally biased region" description="Basic and acidic residues" evidence="2">
    <location>
        <begin position="373"/>
        <end position="382"/>
    </location>
</feature>
<feature type="compositionally biased region" description="Basic and acidic residues" evidence="2">
    <location>
        <begin position="628"/>
        <end position="639"/>
    </location>
</feature>
<feature type="compositionally biased region" description="Basic and acidic residues" evidence="2">
    <location>
        <begin position="7"/>
        <end position="20"/>
    </location>
</feature>
<feature type="region of interest" description="Disordered" evidence="2">
    <location>
        <begin position="1237"/>
        <end position="1256"/>
    </location>
</feature>
<dbReference type="EMBL" id="JACMRX010000003">
    <property type="protein sequence ID" value="KAF7993212.1"/>
    <property type="molecule type" value="Genomic_DNA"/>
</dbReference>
<feature type="compositionally biased region" description="Low complexity" evidence="2">
    <location>
        <begin position="301"/>
        <end position="311"/>
    </location>
</feature>
<proteinExistence type="predicted"/>
<evidence type="ECO:0000313" key="4">
    <source>
        <dbReference type="EMBL" id="KAF7993212.1"/>
    </source>
</evidence>
<gene>
    <name evidence="4" type="ORF">HCN44_006272</name>
</gene>
<feature type="domain" description="FAM21/CAPZIP" evidence="3">
    <location>
        <begin position="1002"/>
        <end position="1084"/>
    </location>
</feature>
<keyword evidence="5" id="KW-1185">Reference proteome</keyword>
<feature type="compositionally biased region" description="Basic and acidic residues" evidence="2">
    <location>
        <begin position="841"/>
        <end position="866"/>
    </location>
</feature>
<feature type="compositionally biased region" description="Polar residues" evidence="2">
    <location>
        <begin position="1191"/>
        <end position="1201"/>
    </location>
</feature>
<dbReference type="OrthoDB" id="751084at2759"/>
<feature type="region of interest" description="Disordered" evidence="2">
    <location>
        <begin position="910"/>
        <end position="941"/>
    </location>
</feature>
<feature type="region of interest" description="Disordered" evidence="2">
    <location>
        <begin position="628"/>
        <end position="758"/>
    </location>
</feature>
<feature type="region of interest" description="Disordered" evidence="2">
    <location>
        <begin position="957"/>
        <end position="1225"/>
    </location>
</feature>
<feature type="region of interest" description="Disordered" evidence="2">
    <location>
        <begin position="483"/>
        <end position="505"/>
    </location>
</feature>
<reference evidence="4 5" key="1">
    <citation type="submission" date="2020-08" db="EMBL/GenBank/DDBJ databases">
        <title>Aphidius gifuensis genome sequencing and assembly.</title>
        <authorList>
            <person name="Du Z."/>
        </authorList>
    </citation>
    <scope>NUCLEOTIDE SEQUENCE [LARGE SCALE GENOMIC DNA]</scope>
    <source>
        <strain evidence="4">YNYX2018</strain>
        <tissue evidence="4">Adults</tissue>
    </source>
</reference>
<feature type="compositionally biased region" description="Polar residues" evidence="2">
    <location>
        <begin position="874"/>
        <end position="884"/>
    </location>
</feature>
<dbReference type="Pfam" id="PF15255">
    <property type="entry name" value="CAP-ZIP_m"/>
    <property type="match status" value="1"/>
</dbReference>
<feature type="region of interest" description="Disordered" evidence="2">
    <location>
        <begin position="840"/>
        <end position="885"/>
    </location>
</feature>
<feature type="region of interest" description="Disordered" evidence="2">
    <location>
        <begin position="367"/>
        <end position="413"/>
    </location>
</feature>
<feature type="compositionally biased region" description="Polar residues" evidence="2">
    <location>
        <begin position="983"/>
        <end position="995"/>
    </location>
</feature>
<feature type="coiled-coil region" evidence="1">
    <location>
        <begin position="46"/>
        <end position="80"/>
    </location>
</feature>
<feature type="compositionally biased region" description="Basic and acidic residues" evidence="2">
    <location>
        <begin position="1237"/>
        <end position="1248"/>
    </location>
</feature>
<feature type="compositionally biased region" description="Polar residues" evidence="2">
    <location>
        <begin position="1006"/>
        <end position="1021"/>
    </location>
</feature>
<keyword evidence="1" id="KW-0175">Coiled coil</keyword>
<feature type="region of interest" description="Disordered" evidence="2">
    <location>
        <begin position="180"/>
        <end position="232"/>
    </location>
</feature>
<comment type="caution">
    <text evidence="4">The sequence shown here is derived from an EMBL/GenBank/DDBJ whole genome shotgun (WGS) entry which is preliminary data.</text>
</comment>
<feature type="compositionally biased region" description="Basic and acidic residues" evidence="2">
    <location>
        <begin position="1153"/>
        <end position="1165"/>
    </location>
</feature>
<feature type="compositionally biased region" description="Basic residues" evidence="2">
    <location>
        <begin position="1037"/>
        <end position="1055"/>
    </location>
</feature>
<feature type="compositionally biased region" description="Acidic residues" evidence="2">
    <location>
        <begin position="148"/>
        <end position="163"/>
    </location>
</feature>
<dbReference type="InterPro" id="IPR029341">
    <property type="entry name" value="FAM21/CAPZIP"/>
</dbReference>
<organism evidence="4 5">
    <name type="scientific">Aphidius gifuensis</name>
    <name type="common">Parasitoid wasp</name>
    <dbReference type="NCBI Taxonomy" id="684658"/>
    <lineage>
        <taxon>Eukaryota</taxon>
        <taxon>Metazoa</taxon>
        <taxon>Ecdysozoa</taxon>
        <taxon>Arthropoda</taxon>
        <taxon>Hexapoda</taxon>
        <taxon>Insecta</taxon>
        <taxon>Pterygota</taxon>
        <taxon>Neoptera</taxon>
        <taxon>Endopterygota</taxon>
        <taxon>Hymenoptera</taxon>
        <taxon>Apocrita</taxon>
        <taxon>Ichneumonoidea</taxon>
        <taxon>Braconidae</taxon>
        <taxon>Aphidiinae</taxon>
        <taxon>Aphidius</taxon>
    </lineage>
</organism>
<evidence type="ECO:0000256" key="1">
    <source>
        <dbReference type="SAM" id="Coils"/>
    </source>
</evidence>
<feature type="region of interest" description="Disordered" evidence="2">
    <location>
        <begin position="1267"/>
        <end position="1343"/>
    </location>
</feature>
<accession>A0A835CRE2</accession>
<feature type="compositionally biased region" description="Basic and acidic residues" evidence="2">
    <location>
        <begin position="1077"/>
        <end position="1102"/>
    </location>
</feature>
<name>A0A835CRE2_APHGI</name>
<feature type="region of interest" description="Disordered" evidence="2">
    <location>
        <begin position="436"/>
        <end position="466"/>
    </location>
</feature>
<protein>
    <recommendedName>
        <fullName evidence="3">FAM21/CAPZIP domain-containing protein</fullName>
    </recommendedName>
</protein>
<feature type="region of interest" description="Disordered" evidence="2">
    <location>
        <begin position="144"/>
        <end position="163"/>
    </location>
</feature>
<feature type="region of interest" description="Disordered" evidence="2">
    <location>
        <begin position="266"/>
        <end position="321"/>
    </location>
</feature>
<feature type="compositionally biased region" description="Basic and acidic residues" evidence="2">
    <location>
        <begin position="1212"/>
        <end position="1222"/>
    </location>
</feature>
<sequence length="1388" mass="155569">MDYPSLSERDKKSWDDPLTTDEIRDRKNDWSLASDNGLLRHFQKFSKDITEKFEKTQLMLAELNNELDEASVMVDNVTNASLALANTQFIESRVCEENGKNNCVENNEKDKKKLDQECDMILSVSTSILEGLKFMNGKFEKLEVVTSSDEEDDSDFDVYDDFNDNNDAADVDINVDVNVNISTDDDSSSDDSSADEADIDDDDDKDDDIDDSDKSDNDGNYNYDYDYDGDSNEAPARSVILKTNDLYNNRALPYVIGSIKWKSSKTVGLESSSSESEMQEDDEVKGDYSDCDREVVFTERISTSSNSSSSNENDDKSDKIDKIYARSQGTLNSMSEIETTTNEIVVNDTIKKEVPSFTEELAKRLANVLPTRKQPDDRRESDDASVNFSKEDDLFEKENMFSSDSDDLSTNKNDLFDDKVSSSVWKNKPIKKTNIIPPSLDVPPPINTIETQPKSSIDDLFGDNSDDSDDIFAPKNSWLSTKTSKTSNEIVSSSSKNNDDQFSSIHDENSFPISVDSIKKPVRQVPGILVNQSDLVSSTLGSRLFNRAKNDHSESLKNDESIETKKDGDTNEIVANQSESMFDWNVKLDQVNNKNPICSSSENIIQSRRENSTFEINREFLRKSTRLDSEEIDHSERVASDSTLTTHVNKTETKSSMSNISYNQSLTLPEQSNKELSSLLSDKHDDDEQNDCFDNDIFSPPPLPLENSNTKSKVSSLFDDLDSGDDLFSNTSSGSRSQKSADQPAVTSHQYTEKSKTIKSRGLFDEPLDLFSNDSSVPEIDIFAIESLSSSKSVLTKLPDKNTSSPSVKNSFGKVNLFDDDEDEDDDYYLFGANTQKQSKIKMDDEKHLVDSSKNTDKPKTNESSEKNTTSSEIFNSKNTTNQPVVDKSEENIIIDNSTVSKIKITQVSKDSTKLEPPKTLKIRLPNISDTDDSSQNSRRTVSGKIANLMGKMGDLKILSPVDTPPLFKKSEEKPDTDDENSESSSVSLPKSTQPLKKVDIETKNIENSPKSPSIIETETAVSFDVPVQPETLLVRSKSRAKITAKRRPQSRHARQSALRQSGIDFDSVDSVQFNDATERLSSDKASTIDDKSEISLEKESSKSITKNTLLSPSTDEEDLFDVPPDLPTDPLREDTLFGRNQILSPFDNNECDDLKKTEVKDTLEKNNQQEIKDTHEFNKNDDNKTDPLRSYSNDMVQDPSQLFARVTKTPSPEKNKNKIFVDDDDDDSLFADAIKKESSDLGNKKNDNLFPDEDSILFSSPLTKQFGKKSMKTTRSLFDDDDSDEDSKDDLFGSASSKKSKSSKLKAENSLTNVSHEKIQSIKSDKNKASIDNNDDDENDDFFFNANEKTLNIGKKDQLFSSKPSESRNKSIFSDLESDDDDIFLPK</sequence>
<evidence type="ECO:0000259" key="3">
    <source>
        <dbReference type="Pfam" id="PF15255"/>
    </source>
</evidence>
<feature type="region of interest" description="Disordered" evidence="2">
    <location>
        <begin position="1"/>
        <end position="20"/>
    </location>
</feature>
<feature type="compositionally biased region" description="Polar residues" evidence="2">
    <location>
        <begin position="730"/>
        <end position="750"/>
    </location>
</feature>
<feature type="compositionally biased region" description="Polar residues" evidence="2">
    <location>
        <begin position="640"/>
        <end position="675"/>
    </location>
</feature>
<dbReference type="Proteomes" id="UP000639338">
    <property type="component" value="Unassembled WGS sequence"/>
</dbReference>
<feature type="compositionally biased region" description="Basic and acidic residues" evidence="2">
    <location>
        <begin position="1316"/>
        <end position="1330"/>
    </location>
</feature>
<feature type="compositionally biased region" description="Polar residues" evidence="2">
    <location>
        <begin position="483"/>
        <end position="504"/>
    </location>
</feature>
<feature type="compositionally biased region" description="Polar residues" evidence="2">
    <location>
        <begin position="400"/>
        <end position="413"/>
    </location>
</feature>
<feature type="compositionally biased region" description="Acidic residues" evidence="2">
    <location>
        <begin position="1280"/>
        <end position="1289"/>
    </location>
</feature>
<feature type="compositionally biased region" description="Basic and acidic residues" evidence="2">
    <location>
        <begin position="1171"/>
        <end position="1188"/>
    </location>
</feature>